<dbReference type="GO" id="GO:0016787">
    <property type="term" value="F:hydrolase activity"/>
    <property type="evidence" value="ECO:0007669"/>
    <property type="project" value="UniProtKB-KW"/>
</dbReference>
<dbReference type="RefSeq" id="WP_059427689.1">
    <property type="nucleotide sequence ID" value="NZ_FAUT01000002.1"/>
</dbReference>
<evidence type="ECO:0000313" key="1">
    <source>
        <dbReference type="EMBL" id="CUU88667.1"/>
    </source>
</evidence>
<dbReference type="Gene3D" id="2.30.30.110">
    <property type="match status" value="1"/>
</dbReference>
<reference evidence="1 2" key="1">
    <citation type="submission" date="2015-11" db="EMBL/GenBank/DDBJ databases">
        <authorList>
            <consortium name="Pathogen Informatics"/>
        </authorList>
    </citation>
    <scope>NUCLEOTIDE SEQUENCE [LARGE SCALE GENOMIC DNA]</scope>
    <source>
        <strain evidence="1 2">006A-0191</strain>
    </source>
</reference>
<dbReference type="SUPFAM" id="SSF50118">
    <property type="entry name" value="Cell growth inhibitor/plasmid maintenance toxic component"/>
    <property type="match status" value="1"/>
</dbReference>
<name>A0A9W5AU84_CAMHY</name>
<dbReference type="PANTHER" id="PTHR33988:SF3">
    <property type="entry name" value="ENDORIBONUCLEASE TOXIN CHPB-RELATED"/>
    <property type="match status" value="1"/>
</dbReference>
<gene>
    <name evidence="1" type="primary">mazF</name>
    <name evidence="1" type="ORF">ERS739220_01911</name>
</gene>
<dbReference type="GO" id="GO:0004521">
    <property type="term" value="F:RNA endonuclease activity"/>
    <property type="evidence" value="ECO:0007669"/>
    <property type="project" value="TreeGrafter"/>
</dbReference>
<proteinExistence type="predicted"/>
<dbReference type="GO" id="GO:0016075">
    <property type="term" value="P:rRNA catabolic process"/>
    <property type="evidence" value="ECO:0007669"/>
    <property type="project" value="TreeGrafter"/>
</dbReference>
<dbReference type="AlphaFoldDB" id="A0A9W5AU84"/>
<evidence type="ECO:0000313" key="2">
    <source>
        <dbReference type="Proteomes" id="UP000052257"/>
    </source>
</evidence>
<dbReference type="NCBIfam" id="NF007386">
    <property type="entry name" value="PRK09907.1"/>
    <property type="match status" value="1"/>
</dbReference>
<keyword evidence="1" id="KW-0378">Hydrolase</keyword>
<comment type="caution">
    <text evidence="1">The sequence shown here is derived from an EMBL/GenBank/DDBJ whole genome shotgun (WGS) entry which is preliminary data.</text>
</comment>
<organism evidence="1 2">
    <name type="scientific">Campylobacter hyointestinalis subsp. hyointestinalis</name>
    <dbReference type="NCBI Taxonomy" id="91352"/>
    <lineage>
        <taxon>Bacteria</taxon>
        <taxon>Pseudomonadati</taxon>
        <taxon>Campylobacterota</taxon>
        <taxon>Epsilonproteobacteria</taxon>
        <taxon>Campylobacterales</taxon>
        <taxon>Campylobacteraceae</taxon>
        <taxon>Campylobacter</taxon>
    </lineage>
</organism>
<dbReference type="InterPro" id="IPR003477">
    <property type="entry name" value="PemK-like"/>
</dbReference>
<protein>
    <submittedName>
        <fullName evidence="1">mRNA interferase MazF</fullName>
        <ecNumber evidence="1">3.1.-.-</ecNumber>
    </submittedName>
</protein>
<dbReference type="GO" id="GO:0006402">
    <property type="term" value="P:mRNA catabolic process"/>
    <property type="evidence" value="ECO:0007669"/>
    <property type="project" value="TreeGrafter"/>
</dbReference>
<sequence>MSYIPDIGDIIYINFDPQAGHEQSKRRPAVVLSPKLYNQKTSLLICVPLTTKIKGYPFEVTIKAECNSVALADHIKSLDWIARKAEYKSKVSQLELCTIQEKIALLLDL</sequence>
<dbReference type="Pfam" id="PF02452">
    <property type="entry name" value="PemK_toxin"/>
    <property type="match status" value="1"/>
</dbReference>
<accession>A0A9W5AU84</accession>
<dbReference type="PANTHER" id="PTHR33988">
    <property type="entry name" value="ENDORIBONUCLEASE MAZF-RELATED"/>
    <property type="match status" value="1"/>
</dbReference>
<dbReference type="GO" id="GO:0003677">
    <property type="term" value="F:DNA binding"/>
    <property type="evidence" value="ECO:0007669"/>
    <property type="project" value="InterPro"/>
</dbReference>
<dbReference type="InterPro" id="IPR011067">
    <property type="entry name" value="Plasmid_toxin/cell-grow_inhib"/>
</dbReference>
<dbReference type="EC" id="3.1.-.-" evidence="1"/>
<dbReference type="EMBL" id="FAUW01000005">
    <property type="protein sequence ID" value="CUU88667.1"/>
    <property type="molecule type" value="Genomic_DNA"/>
</dbReference>
<dbReference type="Proteomes" id="UP000052257">
    <property type="component" value="Unassembled WGS sequence"/>
</dbReference>